<dbReference type="Proteomes" id="UP000811899">
    <property type="component" value="Unassembled WGS sequence"/>
</dbReference>
<gene>
    <name evidence="1" type="ORF">KI809_02535</name>
</gene>
<evidence type="ECO:0000313" key="2">
    <source>
        <dbReference type="Proteomes" id="UP000811899"/>
    </source>
</evidence>
<dbReference type="RefSeq" id="WP_214169934.1">
    <property type="nucleotide sequence ID" value="NZ_JAHCVJ010000001.1"/>
</dbReference>
<reference evidence="1 2" key="1">
    <citation type="submission" date="2021-05" db="EMBL/GenBank/DDBJ databases">
        <title>The draft genome of Geobacter pelophilus DSM 12255.</title>
        <authorList>
            <person name="Xu Z."/>
            <person name="Masuda Y."/>
            <person name="Itoh H."/>
            <person name="Senoo K."/>
        </authorList>
    </citation>
    <scope>NUCLEOTIDE SEQUENCE [LARGE SCALE GENOMIC DNA]</scope>
    <source>
        <strain evidence="1 2">DSM 12255</strain>
    </source>
</reference>
<evidence type="ECO:0000313" key="1">
    <source>
        <dbReference type="EMBL" id="MBT0663167.1"/>
    </source>
</evidence>
<comment type="caution">
    <text evidence="1">The sequence shown here is derived from an EMBL/GenBank/DDBJ whole genome shotgun (WGS) entry which is preliminary data.</text>
</comment>
<organism evidence="1 2">
    <name type="scientific">Geoanaerobacter pelophilus</name>
    <dbReference type="NCBI Taxonomy" id="60036"/>
    <lineage>
        <taxon>Bacteria</taxon>
        <taxon>Pseudomonadati</taxon>
        <taxon>Thermodesulfobacteriota</taxon>
        <taxon>Desulfuromonadia</taxon>
        <taxon>Geobacterales</taxon>
        <taxon>Geobacteraceae</taxon>
        <taxon>Geoanaerobacter</taxon>
    </lineage>
</organism>
<keyword evidence="2" id="KW-1185">Reference proteome</keyword>
<accession>A0AAW4KZ11</accession>
<sequence>MQIEDLEEILNNRIIESYSAGFSVVEITKALRKTSVDFVHSLLRETGHIPAMARSEYRRQYEIDPKLTLAFRKKGFSFGRWCLGWKMDPSSATAELKTAPGEGIATSAHIALQRDFPEVFFSMFGGKRLKQRKKRKTSTQPASLRIDWDVERKTFFATVPEYPMIEGRGKDWDEAFYTIKSAFRMQEYIMRLNRLDPDSLNDGMAH</sequence>
<name>A0AAW4KZ11_9BACT</name>
<dbReference type="AlphaFoldDB" id="A0AAW4KZ11"/>
<dbReference type="EMBL" id="JAHCVJ010000001">
    <property type="protein sequence ID" value="MBT0663167.1"/>
    <property type="molecule type" value="Genomic_DNA"/>
</dbReference>
<protein>
    <submittedName>
        <fullName evidence="1">Uncharacterized protein</fullName>
    </submittedName>
</protein>
<proteinExistence type="predicted"/>